<proteinExistence type="predicted"/>
<dbReference type="PANTHER" id="PTHR43037">
    <property type="entry name" value="UNNAMED PRODUCT-RELATED"/>
    <property type="match status" value="1"/>
</dbReference>
<dbReference type="SUPFAM" id="SSF53474">
    <property type="entry name" value="alpha/beta-Hydrolases"/>
    <property type="match status" value="1"/>
</dbReference>
<evidence type="ECO:0000313" key="4">
    <source>
        <dbReference type="Proteomes" id="UP000316781"/>
    </source>
</evidence>
<keyword evidence="1" id="KW-0732">Signal</keyword>
<evidence type="ECO:0000256" key="2">
    <source>
        <dbReference type="ARBA" id="ARBA00022801"/>
    </source>
</evidence>
<evidence type="ECO:0008006" key="5">
    <source>
        <dbReference type="Google" id="ProtNLM"/>
    </source>
</evidence>
<dbReference type="InterPro" id="IPR050955">
    <property type="entry name" value="Plant_Biomass_Hydrol_Est"/>
</dbReference>
<comment type="caution">
    <text evidence="3">The sequence shown here is derived from an EMBL/GenBank/DDBJ whole genome shotgun (WGS) entry which is preliminary data.</text>
</comment>
<protein>
    <recommendedName>
        <fullName evidence="5">Polyhydroxybutyrate depolymerase</fullName>
    </recommendedName>
</protein>
<accession>A0A549T6W6</accession>
<dbReference type="AlphaFoldDB" id="A0A549T6W6"/>
<dbReference type="GO" id="GO:0016787">
    <property type="term" value="F:hydrolase activity"/>
    <property type="evidence" value="ECO:0007669"/>
    <property type="project" value="UniProtKB-KW"/>
</dbReference>
<dbReference type="RefSeq" id="WP_142861634.1">
    <property type="nucleotide sequence ID" value="NZ_VJMF01000010.1"/>
</dbReference>
<evidence type="ECO:0000313" key="3">
    <source>
        <dbReference type="EMBL" id="TRL37590.1"/>
    </source>
</evidence>
<gene>
    <name evidence="3" type="ORF">FM996_02180</name>
</gene>
<dbReference type="Proteomes" id="UP000316781">
    <property type="component" value="Unassembled WGS sequence"/>
</dbReference>
<dbReference type="PANTHER" id="PTHR43037:SF5">
    <property type="entry name" value="FERULOYL ESTERASE"/>
    <property type="match status" value="1"/>
</dbReference>
<reference evidence="3 4" key="1">
    <citation type="submission" date="2019-07" db="EMBL/GenBank/DDBJ databases">
        <title>Ln-dependent methylotrophs.</title>
        <authorList>
            <person name="Tani A."/>
        </authorList>
    </citation>
    <scope>NUCLEOTIDE SEQUENCE [LARGE SCALE GENOMIC DNA]</scope>
    <source>
        <strain evidence="3 4">SM89A</strain>
    </source>
</reference>
<dbReference type="Gene3D" id="3.40.50.1820">
    <property type="entry name" value="alpha/beta hydrolase"/>
    <property type="match status" value="1"/>
</dbReference>
<sequence>MSLVSSILLAPRRTIGLLHALLALALFGSLLGLVWGRGAALFPAGPERISLGNSRSALFVGQNREAPVVIFLHAATGSAQEAFRSSGFAEAAQRGGLNIAFGDSRDGVWRFTGLNGAVDRSDDAYVLDLRSALFRRGYGFGGFYLVGQSNGGMIALQVACAHPGDFEGVAIVASGMPAMVGENCRWLPARAVVVAGEADPVIPIGGGVGTVPGIGSFWSLDRLGAFLRQQRGCVRFEIGPDTGVATTVMPIRAVDCRRSAAVHLFRVVDGGHDGLLRAVPPETVLRAVRGDGSALVLSGR</sequence>
<keyword evidence="2" id="KW-0378">Hydrolase</keyword>
<organism evidence="3 4">
    <name type="scientific">Methylosinus sporium</name>
    <dbReference type="NCBI Taxonomy" id="428"/>
    <lineage>
        <taxon>Bacteria</taxon>
        <taxon>Pseudomonadati</taxon>
        <taxon>Pseudomonadota</taxon>
        <taxon>Alphaproteobacteria</taxon>
        <taxon>Hyphomicrobiales</taxon>
        <taxon>Methylocystaceae</taxon>
        <taxon>Methylosinus</taxon>
    </lineage>
</organism>
<dbReference type="EMBL" id="VJMF01000010">
    <property type="protein sequence ID" value="TRL37590.1"/>
    <property type="molecule type" value="Genomic_DNA"/>
</dbReference>
<evidence type="ECO:0000256" key="1">
    <source>
        <dbReference type="ARBA" id="ARBA00022729"/>
    </source>
</evidence>
<dbReference type="InterPro" id="IPR029058">
    <property type="entry name" value="AB_hydrolase_fold"/>
</dbReference>
<name>A0A549T6W6_METSR</name>